<dbReference type="OrthoDB" id="5957813at2759"/>
<dbReference type="GO" id="GO:0016758">
    <property type="term" value="F:hexosyltransferase activity"/>
    <property type="evidence" value="ECO:0007669"/>
    <property type="project" value="InterPro"/>
</dbReference>
<dbReference type="GO" id="GO:0000139">
    <property type="term" value="C:Golgi membrane"/>
    <property type="evidence" value="ECO:0007669"/>
    <property type="project" value="UniProtKB-SubCell"/>
</dbReference>
<evidence type="ECO:0000256" key="9">
    <source>
        <dbReference type="ARBA" id="ARBA00023034"/>
    </source>
</evidence>
<comment type="similarity">
    <text evidence="3">Belongs to the glycosyltransferase 31 family.</text>
</comment>
<keyword evidence="10 13" id="KW-0472">Membrane</keyword>
<reference evidence="15" key="1">
    <citation type="submission" date="2025-08" db="UniProtKB">
        <authorList>
            <consortium name="RefSeq"/>
        </authorList>
    </citation>
    <scope>IDENTIFICATION</scope>
    <source>
        <tissue evidence="15">Gonad</tissue>
    </source>
</reference>
<feature type="region of interest" description="Disordered" evidence="12">
    <location>
        <begin position="49"/>
        <end position="87"/>
    </location>
</feature>
<keyword evidence="11" id="KW-0325">Glycoprotein</keyword>
<keyword evidence="14" id="KW-1185">Reference proteome</keyword>
<name>A0A6P5A011_BRABE</name>
<evidence type="ECO:0000313" key="15">
    <source>
        <dbReference type="RefSeq" id="XP_019636552.1"/>
    </source>
</evidence>
<evidence type="ECO:0000256" key="1">
    <source>
        <dbReference type="ARBA" id="ARBA00004323"/>
    </source>
</evidence>
<sequence>MPLRIGSVRGKVHAIFNCMLVGCIITISYQLHSLLQKCDKETVSRNLNLFNPPPQGLTHDSVGVKSGAEKTGGGSQPRGSSSPINPHPYHFTLEHPDKCKNQNVFLLIIVTTSPKNYIQRQDIRRTWANESNIAGVVIKRVFAVGQPFDPAMRGLTDNMTADLLTWPGCRKVNSTSKFILTACLFLLLYQLYPQLQQLRSNVHPQKGIEQRSVTTKNRLLQSIVRRAALHRVTPDLNTSLGNKVLHTSSSFQAYSNNGTFKNASNLVNPHPYSFVLNNADKCGRENVFLLIVVTSSPEYRYQRQAIRQTWGNESNVPGIVIKRAFAIGLPKNTSIQEDLQKENAIHSDIIQEDFIDTYRNLTLKAVMVWKWAFLYCPQARFVMKTDDDAFVDVYRLVNHLEQLQPNASRRFVTGHVYVDSKPIRDPNSTYKKWYVTKQEYPRDTFPHYPCGCTYVISNDLTKLLFETSLVTEYLFIEDVYLGICLEKLGVDVVPSDKFWSMYTGTIPCSPQFDFIASHWVKTPQAMMTSWKALNTNCKESFFGLWDILRDLW</sequence>
<accession>A0A6P5A011</accession>
<evidence type="ECO:0000313" key="14">
    <source>
        <dbReference type="Proteomes" id="UP000515135"/>
    </source>
</evidence>
<organism evidence="14 15">
    <name type="scientific">Branchiostoma belcheri</name>
    <name type="common">Amphioxus</name>
    <dbReference type="NCBI Taxonomy" id="7741"/>
    <lineage>
        <taxon>Eukaryota</taxon>
        <taxon>Metazoa</taxon>
        <taxon>Chordata</taxon>
        <taxon>Cephalochordata</taxon>
        <taxon>Leptocardii</taxon>
        <taxon>Amphioxiformes</taxon>
        <taxon>Branchiostomatidae</taxon>
        <taxon>Branchiostoma</taxon>
    </lineage>
</organism>
<evidence type="ECO:0000256" key="6">
    <source>
        <dbReference type="ARBA" id="ARBA00022692"/>
    </source>
</evidence>
<evidence type="ECO:0000256" key="10">
    <source>
        <dbReference type="ARBA" id="ARBA00023136"/>
    </source>
</evidence>
<protein>
    <submittedName>
        <fullName evidence="15">Beta-1,3-galactosyltransferase 5-like</fullName>
    </submittedName>
</protein>
<dbReference type="FunFam" id="3.90.550.50:FF:000001">
    <property type="entry name" value="Hexosyltransferase"/>
    <property type="match status" value="1"/>
</dbReference>
<keyword evidence="6 13" id="KW-0812">Transmembrane</keyword>
<feature type="transmembrane region" description="Helical" evidence="13">
    <location>
        <begin position="12"/>
        <end position="31"/>
    </location>
</feature>
<evidence type="ECO:0000256" key="4">
    <source>
        <dbReference type="ARBA" id="ARBA00022676"/>
    </source>
</evidence>
<dbReference type="GeneID" id="109479123"/>
<comment type="pathway">
    <text evidence="2">Protein modification; protein glycosylation.</text>
</comment>
<evidence type="ECO:0000256" key="12">
    <source>
        <dbReference type="SAM" id="MobiDB-lite"/>
    </source>
</evidence>
<dbReference type="RefSeq" id="XP_019636552.1">
    <property type="nucleotide sequence ID" value="XM_019780993.1"/>
</dbReference>
<dbReference type="AlphaFoldDB" id="A0A6P5A011"/>
<keyword evidence="7" id="KW-0735">Signal-anchor</keyword>
<comment type="subcellular location">
    <subcellularLocation>
        <location evidence="1">Golgi apparatus membrane</location>
        <topology evidence="1">Single-pass type II membrane protein</topology>
    </subcellularLocation>
</comment>
<keyword evidence="9" id="KW-0333">Golgi apparatus</keyword>
<evidence type="ECO:0000256" key="13">
    <source>
        <dbReference type="SAM" id="Phobius"/>
    </source>
</evidence>
<evidence type="ECO:0000256" key="8">
    <source>
        <dbReference type="ARBA" id="ARBA00022989"/>
    </source>
</evidence>
<evidence type="ECO:0000256" key="11">
    <source>
        <dbReference type="ARBA" id="ARBA00023180"/>
    </source>
</evidence>
<dbReference type="Pfam" id="PF01762">
    <property type="entry name" value="Galactosyl_T"/>
    <property type="match status" value="1"/>
</dbReference>
<dbReference type="InterPro" id="IPR002659">
    <property type="entry name" value="Glyco_trans_31"/>
</dbReference>
<dbReference type="KEGG" id="bbel:109479123"/>
<keyword evidence="5" id="KW-0808">Transferase</keyword>
<proteinExistence type="inferred from homology"/>
<evidence type="ECO:0000256" key="7">
    <source>
        <dbReference type="ARBA" id="ARBA00022968"/>
    </source>
</evidence>
<evidence type="ECO:0000256" key="2">
    <source>
        <dbReference type="ARBA" id="ARBA00004922"/>
    </source>
</evidence>
<dbReference type="PANTHER" id="PTHR11214">
    <property type="entry name" value="BETA-1,3-N-ACETYLGLUCOSAMINYLTRANSFERASE"/>
    <property type="match status" value="1"/>
</dbReference>
<dbReference type="PROSITE" id="PS51257">
    <property type="entry name" value="PROKAR_LIPOPROTEIN"/>
    <property type="match status" value="1"/>
</dbReference>
<evidence type="ECO:0000256" key="5">
    <source>
        <dbReference type="ARBA" id="ARBA00022679"/>
    </source>
</evidence>
<keyword evidence="8 13" id="KW-1133">Transmembrane helix</keyword>
<keyword evidence="4" id="KW-0328">Glycosyltransferase</keyword>
<evidence type="ECO:0000256" key="3">
    <source>
        <dbReference type="ARBA" id="ARBA00008661"/>
    </source>
</evidence>
<dbReference type="GO" id="GO:0006493">
    <property type="term" value="P:protein O-linked glycosylation"/>
    <property type="evidence" value="ECO:0007669"/>
    <property type="project" value="TreeGrafter"/>
</dbReference>
<dbReference type="Proteomes" id="UP000515135">
    <property type="component" value="Unplaced"/>
</dbReference>
<gene>
    <name evidence="15" type="primary">LOC109479123</name>
</gene>
<dbReference type="PANTHER" id="PTHR11214:SF283">
    <property type="entry name" value="N-ACETYLLACTOSAMINIDE BETA-1,3-N-ACETYLGLUCOSAMINYLTRANSFERASE 4-LIKE"/>
    <property type="match status" value="1"/>
</dbReference>
<dbReference type="Gene3D" id="3.90.550.50">
    <property type="match status" value="1"/>
</dbReference>